<protein>
    <submittedName>
        <fullName evidence="2">Uncharacterized protein</fullName>
    </submittedName>
</protein>
<sequence length="61" mass="7472">MRPTSTQEHKQPKTQRTYAEVCRMDKERTLDRNRNVRSREEVKERPFAKAQRRDQARPYPN</sequence>
<reference evidence="2" key="2">
    <citation type="submission" date="2020-11" db="EMBL/GenBank/DDBJ databases">
        <authorList>
            <person name="McCartney M.A."/>
            <person name="Auch B."/>
            <person name="Kono T."/>
            <person name="Mallez S."/>
            <person name="Becker A."/>
            <person name="Gohl D.M."/>
            <person name="Silverstein K.A.T."/>
            <person name="Koren S."/>
            <person name="Bechman K.B."/>
            <person name="Herman A."/>
            <person name="Abrahante J.E."/>
            <person name="Garbe J."/>
        </authorList>
    </citation>
    <scope>NUCLEOTIDE SEQUENCE</scope>
    <source>
        <strain evidence="2">Duluth1</strain>
        <tissue evidence="2">Whole animal</tissue>
    </source>
</reference>
<evidence type="ECO:0000313" key="2">
    <source>
        <dbReference type="EMBL" id="KAH3850497.1"/>
    </source>
</evidence>
<proteinExistence type="predicted"/>
<dbReference type="AlphaFoldDB" id="A0A9D4L4K1"/>
<reference evidence="2" key="1">
    <citation type="journal article" date="2019" name="bioRxiv">
        <title>The Genome of the Zebra Mussel, Dreissena polymorpha: A Resource for Invasive Species Research.</title>
        <authorList>
            <person name="McCartney M.A."/>
            <person name="Auch B."/>
            <person name="Kono T."/>
            <person name="Mallez S."/>
            <person name="Zhang Y."/>
            <person name="Obille A."/>
            <person name="Becker A."/>
            <person name="Abrahante J.E."/>
            <person name="Garbe J."/>
            <person name="Badalamenti J.P."/>
            <person name="Herman A."/>
            <person name="Mangelson H."/>
            <person name="Liachko I."/>
            <person name="Sullivan S."/>
            <person name="Sone E.D."/>
            <person name="Koren S."/>
            <person name="Silverstein K.A.T."/>
            <person name="Beckman K.B."/>
            <person name="Gohl D.M."/>
        </authorList>
    </citation>
    <scope>NUCLEOTIDE SEQUENCE</scope>
    <source>
        <strain evidence="2">Duluth1</strain>
        <tissue evidence="2">Whole animal</tissue>
    </source>
</reference>
<name>A0A9D4L4K1_DREPO</name>
<gene>
    <name evidence="2" type="ORF">DPMN_092909</name>
</gene>
<organism evidence="2 3">
    <name type="scientific">Dreissena polymorpha</name>
    <name type="common">Zebra mussel</name>
    <name type="synonym">Mytilus polymorpha</name>
    <dbReference type="NCBI Taxonomy" id="45954"/>
    <lineage>
        <taxon>Eukaryota</taxon>
        <taxon>Metazoa</taxon>
        <taxon>Spiralia</taxon>
        <taxon>Lophotrochozoa</taxon>
        <taxon>Mollusca</taxon>
        <taxon>Bivalvia</taxon>
        <taxon>Autobranchia</taxon>
        <taxon>Heteroconchia</taxon>
        <taxon>Euheterodonta</taxon>
        <taxon>Imparidentia</taxon>
        <taxon>Neoheterodontei</taxon>
        <taxon>Myida</taxon>
        <taxon>Dreissenoidea</taxon>
        <taxon>Dreissenidae</taxon>
        <taxon>Dreissena</taxon>
    </lineage>
</organism>
<evidence type="ECO:0000313" key="3">
    <source>
        <dbReference type="Proteomes" id="UP000828390"/>
    </source>
</evidence>
<keyword evidence="3" id="KW-1185">Reference proteome</keyword>
<comment type="caution">
    <text evidence="2">The sequence shown here is derived from an EMBL/GenBank/DDBJ whole genome shotgun (WGS) entry which is preliminary data.</text>
</comment>
<dbReference type="Proteomes" id="UP000828390">
    <property type="component" value="Unassembled WGS sequence"/>
</dbReference>
<accession>A0A9D4L4K1</accession>
<feature type="region of interest" description="Disordered" evidence="1">
    <location>
        <begin position="1"/>
        <end position="61"/>
    </location>
</feature>
<evidence type="ECO:0000256" key="1">
    <source>
        <dbReference type="SAM" id="MobiDB-lite"/>
    </source>
</evidence>
<feature type="compositionally biased region" description="Basic and acidic residues" evidence="1">
    <location>
        <begin position="22"/>
        <end position="61"/>
    </location>
</feature>
<dbReference type="EMBL" id="JAIWYP010000003">
    <property type="protein sequence ID" value="KAH3850497.1"/>
    <property type="molecule type" value="Genomic_DNA"/>
</dbReference>